<evidence type="ECO:0000256" key="1">
    <source>
        <dbReference type="ARBA" id="ARBA00023125"/>
    </source>
</evidence>
<evidence type="ECO:0000256" key="4">
    <source>
        <dbReference type="SAM" id="MobiDB-lite"/>
    </source>
</evidence>
<evidence type="ECO:0000313" key="6">
    <source>
        <dbReference type="EMBL" id="KIK63578.1"/>
    </source>
</evidence>
<dbReference type="PROSITE" id="PS50118">
    <property type="entry name" value="HMG_BOX_2"/>
    <property type="match status" value="1"/>
</dbReference>
<dbReference type="InterPro" id="IPR036910">
    <property type="entry name" value="HMG_box_dom_sf"/>
</dbReference>
<name>A0A0D0D2Y4_9AGAR</name>
<keyword evidence="7" id="KW-1185">Reference proteome</keyword>
<dbReference type="InterPro" id="IPR050140">
    <property type="entry name" value="SRY-related_HMG-box_TF-like"/>
</dbReference>
<evidence type="ECO:0000313" key="7">
    <source>
        <dbReference type="Proteomes" id="UP000053593"/>
    </source>
</evidence>
<dbReference type="GO" id="GO:0030154">
    <property type="term" value="P:cell differentiation"/>
    <property type="evidence" value="ECO:0007669"/>
    <property type="project" value="TreeGrafter"/>
</dbReference>
<feature type="region of interest" description="Disordered" evidence="4">
    <location>
        <begin position="1"/>
        <end position="29"/>
    </location>
</feature>
<evidence type="ECO:0000256" key="3">
    <source>
        <dbReference type="PROSITE-ProRule" id="PRU00267"/>
    </source>
</evidence>
<feature type="non-terminal residue" evidence="6">
    <location>
        <position position="94"/>
    </location>
</feature>
<proteinExistence type="predicted"/>
<dbReference type="Pfam" id="PF00505">
    <property type="entry name" value="HMG_box"/>
    <property type="match status" value="1"/>
</dbReference>
<dbReference type="AlphaFoldDB" id="A0A0D0D2Y4"/>
<feature type="DNA-binding region" description="HMG box" evidence="3">
    <location>
        <begin position="24"/>
        <end position="93"/>
    </location>
</feature>
<sequence>MQLTRPDSCQPSRDADPKPPSTHIPRPPNPFMLFRSYMLKKKTIPESVEKRQQQLSKVIGQCWNLLPPEEKQPWIDEAARLRREHQLMYPGYKF</sequence>
<dbReference type="InterPro" id="IPR009071">
    <property type="entry name" value="HMG_box_dom"/>
</dbReference>
<dbReference type="GO" id="GO:0000978">
    <property type="term" value="F:RNA polymerase II cis-regulatory region sequence-specific DNA binding"/>
    <property type="evidence" value="ECO:0007669"/>
    <property type="project" value="TreeGrafter"/>
</dbReference>
<dbReference type="EMBL" id="KN834763">
    <property type="protein sequence ID" value="KIK63578.1"/>
    <property type="molecule type" value="Genomic_DNA"/>
</dbReference>
<accession>A0A0D0D2Y4</accession>
<dbReference type="PANTHER" id="PTHR10270">
    <property type="entry name" value="SOX TRANSCRIPTION FACTOR"/>
    <property type="match status" value="1"/>
</dbReference>
<reference evidence="6 7" key="1">
    <citation type="submission" date="2014-04" db="EMBL/GenBank/DDBJ databases">
        <title>Evolutionary Origins and Diversification of the Mycorrhizal Mutualists.</title>
        <authorList>
            <consortium name="DOE Joint Genome Institute"/>
            <consortium name="Mycorrhizal Genomics Consortium"/>
            <person name="Kohler A."/>
            <person name="Kuo A."/>
            <person name="Nagy L.G."/>
            <person name="Floudas D."/>
            <person name="Copeland A."/>
            <person name="Barry K.W."/>
            <person name="Cichocki N."/>
            <person name="Veneault-Fourrey C."/>
            <person name="LaButti K."/>
            <person name="Lindquist E.A."/>
            <person name="Lipzen A."/>
            <person name="Lundell T."/>
            <person name="Morin E."/>
            <person name="Murat C."/>
            <person name="Riley R."/>
            <person name="Ohm R."/>
            <person name="Sun H."/>
            <person name="Tunlid A."/>
            <person name="Henrissat B."/>
            <person name="Grigoriev I.V."/>
            <person name="Hibbett D.S."/>
            <person name="Martin F."/>
        </authorList>
    </citation>
    <scope>NUCLEOTIDE SEQUENCE [LARGE SCALE GENOMIC DNA]</scope>
    <source>
        <strain evidence="6 7">FD-317 M1</strain>
    </source>
</reference>
<keyword evidence="3" id="KW-0539">Nucleus</keyword>
<dbReference type="HOGENOM" id="CLU_082854_6_2_1"/>
<dbReference type="Gene3D" id="1.10.30.10">
    <property type="entry name" value="High mobility group box domain"/>
    <property type="match status" value="1"/>
</dbReference>
<keyword evidence="1 3" id="KW-0238">DNA-binding</keyword>
<keyword evidence="2" id="KW-0804">Transcription</keyword>
<evidence type="ECO:0000259" key="5">
    <source>
        <dbReference type="PROSITE" id="PS50118"/>
    </source>
</evidence>
<gene>
    <name evidence="6" type="ORF">GYMLUDRAFT_162520</name>
</gene>
<evidence type="ECO:0000256" key="2">
    <source>
        <dbReference type="ARBA" id="ARBA00023163"/>
    </source>
</evidence>
<protein>
    <recommendedName>
        <fullName evidence="5">HMG box domain-containing protein</fullName>
    </recommendedName>
</protein>
<dbReference type="GO" id="GO:0005634">
    <property type="term" value="C:nucleus"/>
    <property type="evidence" value="ECO:0007669"/>
    <property type="project" value="UniProtKB-UniRule"/>
</dbReference>
<dbReference type="SUPFAM" id="SSF47095">
    <property type="entry name" value="HMG-box"/>
    <property type="match status" value="1"/>
</dbReference>
<feature type="compositionally biased region" description="Polar residues" evidence="4">
    <location>
        <begin position="1"/>
        <end position="11"/>
    </location>
</feature>
<feature type="domain" description="HMG box" evidence="5">
    <location>
        <begin position="24"/>
        <end position="93"/>
    </location>
</feature>
<dbReference type="Proteomes" id="UP000053593">
    <property type="component" value="Unassembled WGS sequence"/>
</dbReference>
<feature type="compositionally biased region" description="Pro residues" evidence="4">
    <location>
        <begin position="18"/>
        <end position="29"/>
    </location>
</feature>
<dbReference type="SMART" id="SM00398">
    <property type="entry name" value="HMG"/>
    <property type="match status" value="1"/>
</dbReference>
<dbReference type="CDD" id="cd01389">
    <property type="entry name" value="HMG-box_ROX1-like"/>
    <property type="match status" value="1"/>
</dbReference>
<dbReference type="PANTHER" id="PTHR10270:SF161">
    <property type="entry name" value="SEX-DETERMINING REGION Y PROTEIN"/>
    <property type="match status" value="1"/>
</dbReference>
<organism evidence="6 7">
    <name type="scientific">Collybiopsis luxurians FD-317 M1</name>
    <dbReference type="NCBI Taxonomy" id="944289"/>
    <lineage>
        <taxon>Eukaryota</taxon>
        <taxon>Fungi</taxon>
        <taxon>Dikarya</taxon>
        <taxon>Basidiomycota</taxon>
        <taxon>Agaricomycotina</taxon>
        <taxon>Agaricomycetes</taxon>
        <taxon>Agaricomycetidae</taxon>
        <taxon>Agaricales</taxon>
        <taxon>Marasmiineae</taxon>
        <taxon>Omphalotaceae</taxon>
        <taxon>Collybiopsis</taxon>
        <taxon>Collybiopsis luxurians</taxon>
    </lineage>
</organism>
<dbReference type="OrthoDB" id="6247875at2759"/>
<dbReference type="GO" id="GO:0001228">
    <property type="term" value="F:DNA-binding transcription activator activity, RNA polymerase II-specific"/>
    <property type="evidence" value="ECO:0007669"/>
    <property type="project" value="TreeGrafter"/>
</dbReference>